<gene>
    <name evidence="2" type="ORF">ATANTOWER_032609</name>
</gene>
<dbReference type="Proteomes" id="UP001345963">
    <property type="component" value="Unassembled WGS sequence"/>
</dbReference>
<reference evidence="2 3" key="1">
    <citation type="submission" date="2021-07" db="EMBL/GenBank/DDBJ databases">
        <authorList>
            <person name="Palmer J.M."/>
        </authorList>
    </citation>
    <scope>NUCLEOTIDE SEQUENCE [LARGE SCALE GENOMIC DNA]</scope>
    <source>
        <strain evidence="2 3">AT_MEX2019</strain>
        <tissue evidence="2">Muscle</tissue>
    </source>
</reference>
<comment type="caution">
    <text evidence="2">The sequence shown here is derived from an EMBL/GenBank/DDBJ whole genome shotgun (WGS) entry which is preliminary data.</text>
</comment>
<evidence type="ECO:0008006" key="4">
    <source>
        <dbReference type="Google" id="ProtNLM"/>
    </source>
</evidence>
<protein>
    <recommendedName>
        <fullName evidence="4">C2H2-type domain-containing protein</fullName>
    </recommendedName>
</protein>
<proteinExistence type="predicted"/>
<evidence type="ECO:0000313" key="3">
    <source>
        <dbReference type="Proteomes" id="UP001345963"/>
    </source>
</evidence>
<evidence type="ECO:0000313" key="2">
    <source>
        <dbReference type="EMBL" id="MED6250595.1"/>
    </source>
</evidence>
<feature type="region of interest" description="Disordered" evidence="1">
    <location>
        <begin position="1"/>
        <end position="55"/>
    </location>
</feature>
<dbReference type="EMBL" id="JAHUTI010059105">
    <property type="protein sequence ID" value="MED6250595.1"/>
    <property type="molecule type" value="Genomic_DNA"/>
</dbReference>
<keyword evidence="3" id="KW-1185">Reference proteome</keyword>
<name>A0ABU7BKL3_9TELE</name>
<organism evidence="2 3">
    <name type="scientific">Ataeniobius toweri</name>
    <dbReference type="NCBI Taxonomy" id="208326"/>
    <lineage>
        <taxon>Eukaryota</taxon>
        <taxon>Metazoa</taxon>
        <taxon>Chordata</taxon>
        <taxon>Craniata</taxon>
        <taxon>Vertebrata</taxon>
        <taxon>Euteleostomi</taxon>
        <taxon>Actinopterygii</taxon>
        <taxon>Neopterygii</taxon>
        <taxon>Teleostei</taxon>
        <taxon>Neoteleostei</taxon>
        <taxon>Acanthomorphata</taxon>
        <taxon>Ovalentaria</taxon>
        <taxon>Atherinomorphae</taxon>
        <taxon>Cyprinodontiformes</taxon>
        <taxon>Goodeidae</taxon>
        <taxon>Ataeniobius</taxon>
    </lineage>
</organism>
<evidence type="ECO:0000256" key="1">
    <source>
        <dbReference type="SAM" id="MobiDB-lite"/>
    </source>
</evidence>
<accession>A0ABU7BKL3</accession>
<sequence length="104" mass="11149">MFSRDELSMPTSSSNENRSRSTYKDTVGSRSGTGLQFRCGGMTHGPESEPGGGFAGGLRGGDLGLFIQAAAARRCRWRCMVKICGGTGRCHKKAHTLLTHGEKK</sequence>